<name>A0A1U9Y7Q2_9GEMI</name>
<evidence type="ECO:0000313" key="3">
    <source>
        <dbReference type="EMBL" id="AQZ37085.1"/>
    </source>
</evidence>
<dbReference type="EMBL" id="KX611145">
    <property type="protein sequence ID" value="AQZ37085.1"/>
    <property type="molecule type" value="Genomic_DNA"/>
</dbReference>
<reference evidence="3" key="1">
    <citation type="submission" date="2016-07" db="EMBL/GenBank/DDBJ databases">
        <title>First Report of Sweet potato leaf curl Georgia virus in Sweet potato in Argentina.</title>
        <authorList>
            <person name="Salgado Fontenele R."/>
            <person name="Martino J."/>
            <person name="Araujo Ferreira F."/>
            <person name="Di Feo L."/>
            <person name="Ribeiro S."/>
        </authorList>
    </citation>
    <scope>NUCLEOTIDE SEQUENCE</scope>
    <source>
        <strain evidence="3">AR_MDZ</strain>
    </source>
</reference>
<keyword evidence="2" id="KW-0945">Host-virus interaction</keyword>
<gene>
    <name evidence="3" type="primary">AC4</name>
</gene>
<proteinExistence type="inferred from homology"/>
<evidence type="ECO:0000256" key="1">
    <source>
        <dbReference type="ARBA" id="ARBA00008996"/>
    </source>
</evidence>
<evidence type="ECO:0000256" key="2">
    <source>
        <dbReference type="ARBA" id="ARBA00022581"/>
    </source>
</evidence>
<dbReference type="InterPro" id="IPR002488">
    <property type="entry name" value="Gemini_C4"/>
</dbReference>
<organism evidence="3">
    <name type="scientific">Sweet potato leaf curl Georgia virus</name>
    <dbReference type="NCBI Taxonomy" id="225752"/>
    <lineage>
        <taxon>Viruses</taxon>
        <taxon>Monodnaviria</taxon>
        <taxon>Shotokuvirae</taxon>
        <taxon>Cressdnaviricota</taxon>
        <taxon>Repensiviricetes</taxon>
        <taxon>Geplafuvirales</taxon>
        <taxon>Geminiviridae</taxon>
        <taxon>Begomovirus</taxon>
        <taxon>Begomovirus ipomoeageorgiaense</taxon>
    </lineage>
</organism>
<sequence length="99" mass="11060">MINCLSELARKNTKMGLCTSMLSSSSRVKPNLKIPDISTCNTPTAPPNSIQISRELNHHQMSSPTSRRTVITSTGVLFKSTEDLLEEVSRRLMMQQQKP</sequence>
<accession>A0A1U9Y7Q2</accession>
<comment type="similarity">
    <text evidence="1">Belongs to the geminiviridae protein AC4/C4 family.</text>
</comment>
<protein>
    <submittedName>
        <fullName evidence="3">C4</fullName>
    </submittedName>
</protein>
<dbReference type="Pfam" id="PF01492">
    <property type="entry name" value="Gemini_C4"/>
    <property type="match status" value="1"/>
</dbReference>